<reference evidence="2" key="1">
    <citation type="submission" date="2023-03" db="EMBL/GenBank/DDBJ databases">
        <title>Massive genome expansion in bonnet fungi (Mycena s.s.) driven by repeated elements and novel gene families across ecological guilds.</title>
        <authorList>
            <consortium name="Lawrence Berkeley National Laboratory"/>
            <person name="Harder C.B."/>
            <person name="Miyauchi S."/>
            <person name="Viragh M."/>
            <person name="Kuo A."/>
            <person name="Thoen E."/>
            <person name="Andreopoulos B."/>
            <person name="Lu D."/>
            <person name="Skrede I."/>
            <person name="Drula E."/>
            <person name="Henrissat B."/>
            <person name="Morin E."/>
            <person name="Kohler A."/>
            <person name="Barry K."/>
            <person name="LaButti K."/>
            <person name="Morin E."/>
            <person name="Salamov A."/>
            <person name="Lipzen A."/>
            <person name="Mereny Z."/>
            <person name="Hegedus B."/>
            <person name="Baldrian P."/>
            <person name="Stursova M."/>
            <person name="Weitz H."/>
            <person name="Taylor A."/>
            <person name="Grigoriev I.V."/>
            <person name="Nagy L.G."/>
            <person name="Martin F."/>
            <person name="Kauserud H."/>
        </authorList>
    </citation>
    <scope>NUCLEOTIDE SEQUENCE</scope>
    <source>
        <strain evidence="2">CBHHK200</strain>
    </source>
</reference>
<evidence type="ECO:0000313" key="2">
    <source>
        <dbReference type="EMBL" id="KAJ7046011.1"/>
    </source>
</evidence>
<feature type="region of interest" description="Disordered" evidence="1">
    <location>
        <begin position="118"/>
        <end position="267"/>
    </location>
</feature>
<feature type="compositionally biased region" description="Basic residues" evidence="1">
    <location>
        <begin position="129"/>
        <end position="143"/>
    </location>
</feature>
<dbReference type="Proteomes" id="UP001218188">
    <property type="component" value="Unassembled WGS sequence"/>
</dbReference>
<evidence type="ECO:0000256" key="1">
    <source>
        <dbReference type="SAM" id="MobiDB-lite"/>
    </source>
</evidence>
<gene>
    <name evidence="2" type="ORF">C8F04DRAFT_1172982</name>
</gene>
<dbReference type="EMBL" id="JARJCM010000003">
    <property type="protein sequence ID" value="KAJ7046011.1"/>
    <property type="molecule type" value="Genomic_DNA"/>
</dbReference>
<feature type="compositionally biased region" description="Basic and acidic residues" evidence="1">
    <location>
        <begin position="155"/>
        <end position="167"/>
    </location>
</feature>
<name>A0AAD6XFE1_9AGAR</name>
<feature type="compositionally biased region" description="Gly residues" evidence="1">
    <location>
        <begin position="236"/>
        <end position="248"/>
    </location>
</feature>
<feature type="compositionally biased region" description="Basic residues" evidence="1">
    <location>
        <begin position="14"/>
        <end position="25"/>
    </location>
</feature>
<dbReference type="AlphaFoldDB" id="A0AAD6XFE1"/>
<organism evidence="2 3">
    <name type="scientific">Mycena alexandri</name>
    <dbReference type="NCBI Taxonomy" id="1745969"/>
    <lineage>
        <taxon>Eukaryota</taxon>
        <taxon>Fungi</taxon>
        <taxon>Dikarya</taxon>
        <taxon>Basidiomycota</taxon>
        <taxon>Agaricomycotina</taxon>
        <taxon>Agaricomycetes</taxon>
        <taxon>Agaricomycetidae</taxon>
        <taxon>Agaricales</taxon>
        <taxon>Marasmiineae</taxon>
        <taxon>Mycenaceae</taxon>
        <taxon>Mycena</taxon>
    </lineage>
</organism>
<keyword evidence="3" id="KW-1185">Reference proteome</keyword>
<comment type="caution">
    <text evidence="2">The sequence shown here is derived from an EMBL/GenBank/DDBJ whole genome shotgun (WGS) entry which is preliminary data.</text>
</comment>
<accession>A0AAD6XFE1</accession>
<feature type="compositionally biased region" description="Basic and acidic residues" evidence="1">
    <location>
        <begin position="226"/>
        <end position="235"/>
    </location>
</feature>
<sequence>MEEGAVRDAARHREGTRHRAVKGGRKAAGGSTAVARLDGRRSAHRDGRWKVEDSAVRGGWRVPHADDGRRTNPTALHCGRTTPPLLVREVVGRTPHAAHGSFRTSQHKQHAHDSAILSLRATRRTDGLHRRKRRGLAHGHPHLIHALPTTHRRVRHDEYERTDRRTDGAAPSDKSSTRSAANTQRRRERAHLEIPDKRTAGLGEGEGEAPEEPLWRKKIGAGAGGEGERGGREGKGWGVEGRGGGGDAPGRPCGVESRPASAALPTQDTKQNIARVALGRDAMHLPGGVEVDAQVGCRWGTKGVLFTLLSAFRVEVGYWAVYGVHHEGKGGQRDRGYRVDKSVICEVDGVHQGVRVDKIGDTGRVWGTPEH</sequence>
<feature type="compositionally biased region" description="Basic and acidic residues" evidence="1">
    <location>
        <begin position="37"/>
        <end position="50"/>
    </location>
</feature>
<protein>
    <submittedName>
        <fullName evidence="2">Uncharacterized protein</fullName>
    </submittedName>
</protein>
<evidence type="ECO:0000313" key="3">
    <source>
        <dbReference type="Proteomes" id="UP001218188"/>
    </source>
</evidence>
<proteinExistence type="predicted"/>
<feature type="compositionally biased region" description="Basic and acidic residues" evidence="1">
    <location>
        <begin position="190"/>
        <end position="199"/>
    </location>
</feature>
<feature type="region of interest" description="Disordered" evidence="1">
    <location>
        <begin position="1"/>
        <end position="50"/>
    </location>
</feature>
<feature type="compositionally biased region" description="Basic and acidic residues" evidence="1">
    <location>
        <begin position="1"/>
        <end position="13"/>
    </location>
</feature>
<feature type="compositionally biased region" description="Polar residues" evidence="1">
    <location>
        <begin position="173"/>
        <end position="183"/>
    </location>
</feature>